<organism evidence="1 2">
    <name type="scientific">Malus domestica</name>
    <name type="common">Apple</name>
    <name type="synonym">Pyrus malus</name>
    <dbReference type="NCBI Taxonomy" id="3750"/>
    <lineage>
        <taxon>Eukaryota</taxon>
        <taxon>Viridiplantae</taxon>
        <taxon>Streptophyta</taxon>
        <taxon>Embryophyta</taxon>
        <taxon>Tracheophyta</taxon>
        <taxon>Spermatophyta</taxon>
        <taxon>Magnoliopsida</taxon>
        <taxon>eudicotyledons</taxon>
        <taxon>Gunneridae</taxon>
        <taxon>Pentapetalae</taxon>
        <taxon>rosids</taxon>
        <taxon>fabids</taxon>
        <taxon>Rosales</taxon>
        <taxon>Rosaceae</taxon>
        <taxon>Amygdaloideae</taxon>
        <taxon>Maleae</taxon>
        <taxon>Malus</taxon>
    </lineage>
</organism>
<evidence type="ECO:0000313" key="1">
    <source>
        <dbReference type="EMBL" id="RXH70791.1"/>
    </source>
</evidence>
<comment type="caution">
    <text evidence="1">The sequence shown here is derived from an EMBL/GenBank/DDBJ whole genome shotgun (WGS) entry which is preliminary data.</text>
</comment>
<protein>
    <submittedName>
        <fullName evidence="1">Uncharacterized protein</fullName>
    </submittedName>
</protein>
<keyword evidence="2" id="KW-1185">Reference proteome</keyword>
<dbReference type="AlphaFoldDB" id="A0A498HNQ4"/>
<reference evidence="1 2" key="1">
    <citation type="submission" date="2018-10" db="EMBL/GenBank/DDBJ databases">
        <title>A high-quality apple genome assembly.</title>
        <authorList>
            <person name="Hu J."/>
        </authorList>
    </citation>
    <scope>NUCLEOTIDE SEQUENCE [LARGE SCALE GENOMIC DNA]</scope>
    <source>
        <strain evidence="2">cv. HFTH1</strain>
        <tissue evidence="1">Young leaf</tissue>
    </source>
</reference>
<dbReference type="EMBL" id="RDQH01000342">
    <property type="protein sequence ID" value="RXH70791.1"/>
    <property type="molecule type" value="Genomic_DNA"/>
</dbReference>
<proteinExistence type="predicted"/>
<dbReference type="Proteomes" id="UP000290289">
    <property type="component" value="Chromosome 16"/>
</dbReference>
<sequence>MEVMQKVVSWYQLFLAAHEMQNVPKPVPQLKWMTPSDGWVKIDVDGATRLEHFSGEVGAVLRD</sequence>
<accession>A0A498HNQ4</accession>
<gene>
    <name evidence="1" type="ORF">DVH24_013537</name>
</gene>
<evidence type="ECO:0000313" key="2">
    <source>
        <dbReference type="Proteomes" id="UP000290289"/>
    </source>
</evidence>
<name>A0A498HNQ4_MALDO</name>